<organism evidence="4">
    <name type="scientific">Tanacetum cinerariifolium</name>
    <name type="common">Dalmatian daisy</name>
    <name type="synonym">Chrysanthemum cinerariifolium</name>
    <dbReference type="NCBI Taxonomy" id="118510"/>
    <lineage>
        <taxon>Eukaryota</taxon>
        <taxon>Viridiplantae</taxon>
        <taxon>Streptophyta</taxon>
        <taxon>Embryophyta</taxon>
        <taxon>Tracheophyta</taxon>
        <taxon>Spermatophyta</taxon>
        <taxon>Magnoliopsida</taxon>
        <taxon>eudicotyledons</taxon>
        <taxon>Gunneridae</taxon>
        <taxon>Pentapetalae</taxon>
        <taxon>asterids</taxon>
        <taxon>campanulids</taxon>
        <taxon>Asterales</taxon>
        <taxon>Asteraceae</taxon>
        <taxon>Asteroideae</taxon>
        <taxon>Anthemideae</taxon>
        <taxon>Anthemidinae</taxon>
        <taxon>Tanacetum</taxon>
    </lineage>
</organism>
<dbReference type="PROSITE" id="PS50994">
    <property type="entry name" value="INTEGRASE"/>
    <property type="match status" value="1"/>
</dbReference>
<evidence type="ECO:0000256" key="2">
    <source>
        <dbReference type="SAM" id="MobiDB-lite"/>
    </source>
</evidence>
<name>A0A6L2NS05_TANCI</name>
<feature type="domain" description="Integrase catalytic" evidence="3">
    <location>
        <begin position="705"/>
        <end position="839"/>
    </location>
</feature>
<dbReference type="InterPro" id="IPR043502">
    <property type="entry name" value="DNA/RNA_pol_sf"/>
</dbReference>
<proteinExistence type="predicted"/>
<protein>
    <recommendedName>
        <fullName evidence="3">Integrase catalytic domain-containing protein</fullName>
    </recommendedName>
</protein>
<dbReference type="SUPFAM" id="SSF56672">
    <property type="entry name" value="DNA/RNA polymerases"/>
    <property type="match status" value="1"/>
</dbReference>
<dbReference type="InterPro" id="IPR012337">
    <property type="entry name" value="RNaseH-like_sf"/>
</dbReference>
<dbReference type="InterPro" id="IPR001584">
    <property type="entry name" value="Integrase_cat-core"/>
</dbReference>
<feature type="compositionally biased region" description="Polar residues" evidence="2">
    <location>
        <begin position="815"/>
        <end position="830"/>
    </location>
</feature>
<feature type="compositionally biased region" description="Basic and acidic residues" evidence="2">
    <location>
        <begin position="384"/>
        <end position="404"/>
    </location>
</feature>
<evidence type="ECO:0000313" key="4">
    <source>
        <dbReference type="EMBL" id="GEU88953.1"/>
    </source>
</evidence>
<gene>
    <name evidence="4" type="ORF">Tci_060931</name>
</gene>
<feature type="region of interest" description="Disordered" evidence="2">
    <location>
        <begin position="803"/>
        <end position="832"/>
    </location>
</feature>
<dbReference type="InterPro" id="IPR036397">
    <property type="entry name" value="RNaseH_sf"/>
</dbReference>
<feature type="region of interest" description="Disordered" evidence="2">
    <location>
        <begin position="384"/>
        <end position="405"/>
    </location>
</feature>
<sequence length="1557" mass="176459">MEKIFVCGACKKLVGEGVNSVKQIHTIVDGKVVVISESSVRSDILFNDEDGRNDDKTEELNLTDGADTKVIVEGKGSGEKGGSTANQVSTARPEVYTASVPVNDSAATPSTSPTTTTIFGKYTHQQLKHKTLEELQKLYQKEQKWIKDFVPMDSEKEEKKSVEPESKDGALLEPYRLSDMESDTEWKWSYLCHNRYKWNDQRERKARTTLLMALPEDHLAKFYKMVDAKEIWEAIKSRFGGNDESKKMQKYLLKQQFEGFSVSTSEGIHKGYDRFRTLFSQLEIHGVGVSYEDANQKFLSTNDVSTAYSVSSPSVSKSQKKGSSSYTDKVIHFFFANQSSAPQLDYDDLEQINDDDMEEMDLKCGMLQCNKIGHFARDCRAKGNQDSRRRDVGYNGNKTRDNGRRPAYQYDSKALVTIDREDIDWSGHVEEDAQNYVMMAYSSSNSGFDNKSVFMNKASDLENTSVNDRYADGMHVVPPTMTGNYMPSGPDVEIDYSKFTYGPKQTFVDESDSKHSKYASCKSDSSVETSTPMPEPVENASKVGGSIAFGGSNERITGKEKIKAGRLKFEDVYYMEELKHYNLFFVSQMCDKKNNVLFTDTDCLVLSPEFKLPNENQVLLKIPRQHNMYSFNLKNIDTTGDLACLFSKASIHESNKWHRRLGHVNFKNLNKLVMGNLFRGLPSKTFENDHTCVACQKGKQHKASYKAKTDETTPILKDFIRQSKNQFNHKVKTIRSDNGTEFKNNELIEFCGLKRIKREYSNARTPQQNRVAERKNRTLIEAARTMVLVTKPQNKTPYELLTENQANKSVGPEEANNTTSTQANDDQSANPEGIDLHEEHFVLPIWSAYSTIVKISGDKIEKNTDFKTCEKPVSQVQQIFLEELEKLKIQEKEANDAAKSLRKEATYDIQNANTSSTNLLNTVSTPLSTACPSRAFNDGELSYPDDPSMPHLEDIYAIPSEGIFTDSSYDDEGVISQALEDKSWVDAMQEELLQFQIQKVWILVDLPFIKKAIGAKWVYKNKKDERGVVVRNKAQLVSQGHWKEEGIDYDEVFAPVARIEAMRIFLAFSSYMGFIVYQMDVKSAFLYGTIIEEVYVSQLPSFVDPKFPNKVYKVVKALYGLHQAPKVWYATLSTFLSKVKQKEDGIFISQDKYVAKILKKLDFLNVKTASTLIETQKPLVKDEEVVDVDVHLYRYLKGQPKLGLWYPKVSLFDLEAYSDSDYAGANLDRKFTTGGFQFLGRRLISWQCKKQTIVATSTTEAQYVADNLVFHSKTKHIEIRHHFIRDAYEKKLTQVLKIHIDDNVADLLTKAFDVRSNTMASAIICLATNQKFNFSRYILLSLVKNIEVGVPFFMFPRFVQLLIDHQLGDMSHHKDIYDNPSLTNKVFADMKRVGAGFSGVVTALFDTMLVPAAKEVGLIQANVQSTTIPTEPSTSKPHKKHKSKKQQPQALKVPSPEPLPKHRLPSPSNDPLSGGQDSMKLKELIDLCAHLSKKVLELESEVIDIKYSSKERIEKLKGRVAKLEEENRILKDLHSVYSKADTAAPVVHKENHSNRGG</sequence>
<dbReference type="GO" id="GO:0003676">
    <property type="term" value="F:nucleic acid binding"/>
    <property type="evidence" value="ECO:0007669"/>
    <property type="project" value="InterPro"/>
</dbReference>
<dbReference type="Pfam" id="PF07727">
    <property type="entry name" value="RVT_2"/>
    <property type="match status" value="1"/>
</dbReference>
<feature type="region of interest" description="Disordered" evidence="2">
    <location>
        <begin position="516"/>
        <end position="544"/>
    </location>
</feature>
<accession>A0A6L2NS05</accession>
<comment type="caution">
    <text evidence="4">The sequence shown here is derived from an EMBL/GenBank/DDBJ whole genome shotgun (WGS) entry which is preliminary data.</text>
</comment>
<reference evidence="4" key="1">
    <citation type="journal article" date="2019" name="Sci. Rep.">
        <title>Draft genome of Tanacetum cinerariifolium, the natural source of mosquito coil.</title>
        <authorList>
            <person name="Yamashiro T."/>
            <person name="Shiraishi A."/>
            <person name="Satake H."/>
            <person name="Nakayama K."/>
        </authorList>
    </citation>
    <scope>NUCLEOTIDE SEQUENCE</scope>
</reference>
<dbReference type="CDD" id="cd09272">
    <property type="entry name" value="RNase_HI_RT_Ty1"/>
    <property type="match status" value="1"/>
</dbReference>
<dbReference type="PANTHER" id="PTHR11439:SF495">
    <property type="entry name" value="REVERSE TRANSCRIPTASE, RNA-DEPENDENT DNA POLYMERASE-RELATED"/>
    <property type="match status" value="1"/>
</dbReference>
<keyword evidence="1" id="KW-0175">Coiled coil</keyword>
<dbReference type="Gene3D" id="3.30.420.10">
    <property type="entry name" value="Ribonuclease H-like superfamily/Ribonuclease H"/>
    <property type="match status" value="1"/>
</dbReference>
<evidence type="ECO:0000256" key="1">
    <source>
        <dbReference type="SAM" id="Coils"/>
    </source>
</evidence>
<feature type="region of interest" description="Disordered" evidence="2">
    <location>
        <begin position="1426"/>
        <end position="1477"/>
    </location>
</feature>
<feature type="coiled-coil region" evidence="1">
    <location>
        <begin position="1481"/>
        <end position="1533"/>
    </location>
</feature>
<feature type="compositionally biased region" description="Polar residues" evidence="2">
    <location>
        <begin position="522"/>
        <end position="532"/>
    </location>
</feature>
<feature type="region of interest" description="Disordered" evidence="2">
    <location>
        <begin position="72"/>
        <end position="92"/>
    </location>
</feature>
<dbReference type="InterPro" id="IPR025724">
    <property type="entry name" value="GAG-pre-integrase_dom"/>
</dbReference>
<dbReference type="GO" id="GO:0015074">
    <property type="term" value="P:DNA integration"/>
    <property type="evidence" value="ECO:0007669"/>
    <property type="project" value="InterPro"/>
</dbReference>
<dbReference type="SUPFAM" id="SSF53098">
    <property type="entry name" value="Ribonuclease H-like"/>
    <property type="match status" value="1"/>
</dbReference>
<dbReference type="Pfam" id="PF13976">
    <property type="entry name" value="gag_pre-integrs"/>
    <property type="match status" value="1"/>
</dbReference>
<feature type="compositionally biased region" description="Basic residues" evidence="2">
    <location>
        <begin position="1436"/>
        <end position="1445"/>
    </location>
</feature>
<dbReference type="Pfam" id="PF14223">
    <property type="entry name" value="Retrotran_gag_2"/>
    <property type="match status" value="1"/>
</dbReference>
<evidence type="ECO:0000259" key="3">
    <source>
        <dbReference type="PROSITE" id="PS50994"/>
    </source>
</evidence>
<dbReference type="PANTHER" id="PTHR11439">
    <property type="entry name" value="GAG-POL-RELATED RETROTRANSPOSON"/>
    <property type="match status" value="1"/>
</dbReference>
<dbReference type="InterPro" id="IPR013103">
    <property type="entry name" value="RVT_2"/>
</dbReference>
<dbReference type="EMBL" id="BKCJ010009858">
    <property type="protein sequence ID" value="GEU88953.1"/>
    <property type="molecule type" value="Genomic_DNA"/>
</dbReference>